<dbReference type="InterPro" id="IPR003594">
    <property type="entry name" value="HATPase_dom"/>
</dbReference>
<keyword evidence="2" id="KW-0418">Kinase</keyword>
<feature type="coiled-coil region" evidence="5">
    <location>
        <begin position="153"/>
        <end position="183"/>
    </location>
</feature>
<feature type="domain" description="Histidine kinase" evidence="6">
    <location>
        <begin position="191"/>
        <end position="379"/>
    </location>
</feature>
<dbReference type="PROSITE" id="PS50109">
    <property type="entry name" value="HIS_KIN"/>
    <property type="match status" value="1"/>
</dbReference>
<name>A0ABZ2XI71_9RHOO</name>
<accession>A0ABZ2XI71</accession>
<keyword evidence="5" id="KW-0175">Coiled coil</keyword>
<gene>
    <name evidence="8" type="ORF">AADV58_03680</name>
</gene>
<dbReference type="SUPFAM" id="SSF55874">
    <property type="entry name" value="ATPase domain of HSP90 chaperone/DNA topoisomerase II/histidine kinase"/>
    <property type="match status" value="1"/>
</dbReference>
<dbReference type="InterPro" id="IPR050482">
    <property type="entry name" value="Sensor_HK_TwoCompSys"/>
</dbReference>
<dbReference type="CDD" id="cd19920">
    <property type="entry name" value="REC_PA4781-like"/>
    <property type="match status" value="1"/>
</dbReference>
<dbReference type="Pfam" id="PF07730">
    <property type="entry name" value="HisKA_3"/>
    <property type="match status" value="1"/>
</dbReference>
<dbReference type="InterPro" id="IPR005467">
    <property type="entry name" value="His_kinase_dom"/>
</dbReference>
<dbReference type="InterPro" id="IPR036890">
    <property type="entry name" value="HATPase_C_sf"/>
</dbReference>
<feature type="modified residue" description="4-aspartylphosphate" evidence="4">
    <location>
        <position position="69"/>
    </location>
</feature>
<dbReference type="SMART" id="SM00448">
    <property type="entry name" value="REC"/>
    <property type="match status" value="1"/>
</dbReference>
<dbReference type="PANTHER" id="PTHR24421:SF59">
    <property type="entry name" value="OXYGEN SENSOR HISTIDINE KINASE NREB"/>
    <property type="match status" value="1"/>
</dbReference>
<dbReference type="Pfam" id="PF02518">
    <property type="entry name" value="HATPase_c"/>
    <property type="match status" value="1"/>
</dbReference>
<dbReference type="InterPro" id="IPR011006">
    <property type="entry name" value="CheY-like_superfamily"/>
</dbReference>
<keyword evidence="9" id="KW-1185">Reference proteome</keyword>
<proteinExistence type="predicted"/>
<evidence type="ECO:0000313" key="8">
    <source>
        <dbReference type="EMBL" id="WZJ22265.1"/>
    </source>
</evidence>
<evidence type="ECO:0000256" key="1">
    <source>
        <dbReference type="ARBA" id="ARBA00022679"/>
    </source>
</evidence>
<dbReference type="InterPro" id="IPR001789">
    <property type="entry name" value="Sig_transdc_resp-reg_receiver"/>
</dbReference>
<evidence type="ECO:0000256" key="5">
    <source>
        <dbReference type="SAM" id="Coils"/>
    </source>
</evidence>
<dbReference type="Gene3D" id="1.20.5.1930">
    <property type="match status" value="1"/>
</dbReference>
<keyword evidence="3" id="KW-0902">Two-component regulatory system</keyword>
<dbReference type="Pfam" id="PF00072">
    <property type="entry name" value="Response_reg"/>
    <property type="match status" value="1"/>
</dbReference>
<dbReference type="EMBL" id="CP151406">
    <property type="protein sequence ID" value="WZJ22265.1"/>
    <property type="molecule type" value="Genomic_DNA"/>
</dbReference>
<evidence type="ECO:0000259" key="7">
    <source>
        <dbReference type="PROSITE" id="PS50110"/>
    </source>
</evidence>
<sequence>MNDLPETPTGMNDSAFHPAEILIVDDTPASLQLLNDLLVGASYVVRVASEARMALRSAKARPPELILLDVRMPGMDGYELCQRLKADPATASVPVIFLSALRETGDKVRGFALGAVDYIGKPFQPEEVLARVRTHVQLYRLQTRLEEQVEQRTAQLRASARLLREKRQRLQELTAFLQSVREDERTSIARELHDELGQALTALRIDVGWLRKHCAPLGQGVVERADGAYALVDNTVHALRRISEGLRPGMLDVLGLCAALEHLAGQFAERSGISCHFSADRDEYALPESGAITAFRVVQETLTNVTRHAEARRVDIDLSTVGGHLCISVHDDGCGFDTESPRQGFGLLGMRERVLMLGGEINIDGTAGTTVVVRLPMSTGENA</sequence>
<dbReference type="SMART" id="SM00387">
    <property type="entry name" value="HATPase_c"/>
    <property type="match status" value="1"/>
</dbReference>
<dbReference type="InterPro" id="IPR011712">
    <property type="entry name" value="Sig_transdc_His_kin_sub3_dim/P"/>
</dbReference>
<dbReference type="Gene3D" id="3.30.565.10">
    <property type="entry name" value="Histidine kinase-like ATPase, C-terminal domain"/>
    <property type="match status" value="1"/>
</dbReference>
<evidence type="ECO:0000313" key="9">
    <source>
        <dbReference type="Proteomes" id="UP001479520"/>
    </source>
</evidence>
<dbReference type="RefSeq" id="WP_245580478.1">
    <property type="nucleotide sequence ID" value="NZ_CP151406.1"/>
</dbReference>
<dbReference type="PANTHER" id="PTHR24421">
    <property type="entry name" value="NITRATE/NITRITE SENSOR PROTEIN NARX-RELATED"/>
    <property type="match status" value="1"/>
</dbReference>
<evidence type="ECO:0000256" key="3">
    <source>
        <dbReference type="ARBA" id="ARBA00023012"/>
    </source>
</evidence>
<reference evidence="8 9" key="1">
    <citation type="submission" date="2024-04" db="EMBL/GenBank/DDBJ databases">
        <title>Dissimilatory iodate-reducing microorganisms contribute to the enrichment of iodine in groundwater.</title>
        <authorList>
            <person name="Jiang Z."/>
        </authorList>
    </citation>
    <scope>NUCLEOTIDE SEQUENCE [LARGE SCALE GENOMIC DNA]</scope>
    <source>
        <strain evidence="8 9">NCP973</strain>
    </source>
</reference>
<feature type="domain" description="Response regulatory" evidence="7">
    <location>
        <begin position="20"/>
        <end position="136"/>
    </location>
</feature>
<evidence type="ECO:0000256" key="2">
    <source>
        <dbReference type="ARBA" id="ARBA00022777"/>
    </source>
</evidence>
<evidence type="ECO:0000259" key="6">
    <source>
        <dbReference type="PROSITE" id="PS50109"/>
    </source>
</evidence>
<dbReference type="SUPFAM" id="SSF52172">
    <property type="entry name" value="CheY-like"/>
    <property type="match status" value="1"/>
</dbReference>
<dbReference type="CDD" id="cd16917">
    <property type="entry name" value="HATPase_UhpB-NarQ-NarX-like"/>
    <property type="match status" value="1"/>
</dbReference>
<keyword evidence="1" id="KW-0808">Transferase</keyword>
<organism evidence="8 9">
    <name type="scientific">Azonexus hydrophilus</name>
    <dbReference type="NCBI Taxonomy" id="418702"/>
    <lineage>
        <taxon>Bacteria</taxon>
        <taxon>Pseudomonadati</taxon>
        <taxon>Pseudomonadota</taxon>
        <taxon>Betaproteobacteria</taxon>
        <taxon>Rhodocyclales</taxon>
        <taxon>Azonexaceae</taxon>
        <taxon>Azonexus</taxon>
    </lineage>
</organism>
<protein>
    <submittedName>
        <fullName evidence="8">Response regulator</fullName>
    </submittedName>
</protein>
<evidence type="ECO:0000256" key="4">
    <source>
        <dbReference type="PROSITE-ProRule" id="PRU00169"/>
    </source>
</evidence>
<dbReference type="Proteomes" id="UP001479520">
    <property type="component" value="Chromosome"/>
</dbReference>
<keyword evidence="4" id="KW-0597">Phosphoprotein</keyword>
<dbReference type="Gene3D" id="3.40.50.2300">
    <property type="match status" value="1"/>
</dbReference>
<dbReference type="PROSITE" id="PS50110">
    <property type="entry name" value="RESPONSE_REGULATORY"/>
    <property type="match status" value="1"/>
</dbReference>